<proteinExistence type="inferred from homology"/>
<comment type="caution">
    <text evidence="10">The sequence shown here is derived from an EMBL/GenBank/DDBJ whole genome shotgun (WGS) entry which is preliminary data.</text>
</comment>
<evidence type="ECO:0000256" key="7">
    <source>
        <dbReference type="ARBA" id="ARBA00022989"/>
    </source>
</evidence>
<evidence type="ECO:0000256" key="9">
    <source>
        <dbReference type="HAMAP-Rule" id="MF_00024"/>
    </source>
</evidence>
<organism evidence="10 11">
    <name type="scientific">Amycolatopsis thermoflava</name>
    <dbReference type="NCBI Taxonomy" id="84480"/>
    <lineage>
        <taxon>Bacteria</taxon>
        <taxon>Bacillati</taxon>
        <taxon>Actinomycetota</taxon>
        <taxon>Actinomycetes</taxon>
        <taxon>Pseudonocardiales</taxon>
        <taxon>Pseudonocardiaceae</taxon>
        <taxon>Amycolatopsis</taxon>
        <taxon>Amycolatopsis methanolica group</taxon>
    </lineage>
</organism>
<keyword evidence="6 9" id="KW-0812">Transmembrane</keyword>
<gene>
    <name evidence="9" type="primary">cobD</name>
    <name evidence="10" type="ORF">EDD35_4919</name>
</gene>
<evidence type="ECO:0000256" key="8">
    <source>
        <dbReference type="ARBA" id="ARBA00023136"/>
    </source>
</evidence>
<evidence type="ECO:0000256" key="5">
    <source>
        <dbReference type="ARBA" id="ARBA00022573"/>
    </source>
</evidence>
<reference evidence="10 11" key="1">
    <citation type="submission" date="2018-11" db="EMBL/GenBank/DDBJ databases">
        <title>Sequencing the genomes of 1000 actinobacteria strains.</title>
        <authorList>
            <person name="Klenk H.-P."/>
        </authorList>
    </citation>
    <scope>NUCLEOTIDE SEQUENCE [LARGE SCALE GENOMIC DNA]</scope>
    <source>
        <strain evidence="10 11">DSM 44348</strain>
    </source>
</reference>
<comment type="pathway">
    <text evidence="2 9">Cofactor biosynthesis; adenosylcobalamin biosynthesis.</text>
</comment>
<comment type="subcellular location">
    <subcellularLocation>
        <location evidence="1 9">Cell membrane</location>
        <topology evidence="1 9">Multi-pass membrane protein</topology>
    </subcellularLocation>
</comment>
<dbReference type="GO" id="GO:0005886">
    <property type="term" value="C:plasma membrane"/>
    <property type="evidence" value="ECO:0007669"/>
    <property type="project" value="UniProtKB-SubCell"/>
</dbReference>
<dbReference type="NCBIfam" id="NF002276">
    <property type="entry name" value="PRK01209.1-4"/>
    <property type="match status" value="1"/>
</dbReference>
<evidence type="ECO:0000313" key="10">
    <source>
        <dbReference type="EMBL" id="ROS42529.1"/>
    </source>
</evidence>
<dbReference type="GO" id="GO:0015420">
    <property type="term" value="F:ABC-type vitamin B12 transporter activity"/>
    <property type="evidence" value="ECO:0007669"/>
    <property type="project" value="UniProtKB-UniRule"/>
</dbReference>
<evidence type="ECO:0000256" key="1">
    <source>
        <dbReference type="ARBA" id="ARBA00004651"/>
    </source>
</evidence>
<name>A0A3N2H295_9PSEU</name>
<dbReference type="EMBL" id="RKHY01000001">
    <property type="protein sequence ID" value="ROS42529.1"/>
    <property type="molecule type" value="Genomic_DNA"/>
</dbReference>
<keyword evidence="5 9" id="KW-0169">Cobalamin biosynthesis</keyword>
<dbReference type="UniPathway" id="UPA00148"/>
<keyword evidence="4 9" id="KW-1003">Cell membrane</keyword>
<evidence type="ECO:0000256" key="4">
    <source>
        <dbReference type="ARBA" id="ARBA00022475"/>
    </source>
</evidence>
<dbReference type="Pfam" id="PF03186">
    <property type="entry name" value="CobD_Cbib"/>
    <property type="match status" value="1"/>
</dbReference>
<dbReference type="GO" id="GO:0009236">
    <property type="term" value="P:cobalamin biosynthetic process"/>
    <property type="evidence" value="ECO:0007669"/>
    <property type="project" value="UniProtKB-UniRule"/>
</dbReference>
<dbReference type="GO" id="GO:0048472">
    <property type="term" value="F:threonine-phosphate decarboxylase activity"/>
    <property type="evidence" value="ECO:0007669"/>
    <property type="project" value="InterPro"/>
</dbReference>
<dbReference type="InterPro" id="IPR004485">
    <property type="entry name" value="Cobalamin_biosynth_CobD/CbiB"/>
</dbReference>
<dbReference type="GeneID" id="301846235"/>
<accession>A0A3N2H295</accession>
<dbReference type="AlphaFoldDB" id="A0A3N2H295"/>
<comment type="similarity">
    <text evidence="3 9">Belongs to the CobD/CbiB family.</text>
</comment>
<protein>
    <recommendedName>
        <fullName evidence="9">Cobalamin biosynthesis protein CobD</fullName>
    </recommendedName>
</protein>
<evidence type="ECO:0000313" key="11">
    <source>
        <dbReference type="Proteomes" id="UP000274843"/>
    </source>
</evidence>
<dbReference type="HAMAP" id="MF_00024">
    <property type="entry name" value="CobD_CbiB"/>
    <property type="match status" value="1"/>
</dbReference>
<keyword evidence="7 9" id="KW-1133">Transmembrane helix</keyword>
<dbReference type="PANTHER" id="PTHR34308:SF1">
    <property type="entry name" value="COBALAMIN BIOSYNTHESIS PROTEIN CBIB"/>
    <property type="match status" value="1"/>
</dbReference>
<evidence type="ECO:0000256" key="6">
    <source>
        <dbReference type="ARBA" id="ARBA00022692"/>
    </source>
</evidence>
<dbReference type="PANTHER" id="PTHR34308">
    <property type="entry name" value="COBALAMIN BIOSYNTHESIS PROTEIN CBIB"/>
    <property type="match status" value="1"/>
</dbReference>
<dbReference type="RefSeq" id="WP_167499093.1">
    <property type="nucleotide sequence ID" value="NZ_RKHY01000001.1"/>
</dbReference>
<sequence>MVYARSLTAVGLVAGYALDAAFGDPRRGHPVALFGRAAKALEQRVWADSRARGAAYAATCVGAAAGLGVLAQAAARRPFARVAVTALATWTVLGGRGLAAEGEAMAVRLESGDVPAARQRLGHLCGRDAAELDEKGLARAATESIAENTSDAVVAPLVWGAVAGVPGLLGYRALNTLDAMVGHRTPRFERFGWAAARGDDLANLLPARLGALATAACARVVGGRTGRSLAVWRRDAARHPSPNAGQIEAAFAGALGVQLGGVNTYAGRVEDRGALGDGPAPDAGDLRRAVRLSRAVGLAALALAAAVAR</sequence>
<evidence type="ECO:0000256" key="3">
    <source>
        <dbReference type="ARBA" id="ARBA00006263"/>
    </source>
</evidence>
<comment type="function">
    <text evidence="9">Converts cobyric acid to cobinamide by the addition of aminopropanol on the F carboxylic group.</text>
</comment>
<keyword evidence="8 9" id="KW-0472">Membrane</keyword>
<dbReference type="NCBIfam" id="TIGR00380">
    <property type="entry name" value="cobal_cbiB"/>
    <property type="match status" value="1"/>
</dbReference>
<keyword evidence="11" id="KW-1185">Reference proteome</keyword>
<dbReference type="Proteomes" id="UP000274843">
    <property type="component" value="Unassembled WGS sequence"/>
</dbReference>
<evidence type="ECO:0000256" key="2">
    <source>
        <dbReference type="ARBA" id="ARBA00004953"/>
    </source>
</evidence>